<accession>A0ABT9M510</accession>
<name>A0ABT9M510_9THEO</name>
<organism evidence="1 2">
    <name type="scientific">Thermoanaerobacter pentosaceus</name>
    <dbReference type="NCBI Taxonomy" id="694059"/>
    <lineage>
        <taxon>Bacteria</taxon>
        <taxon>Bacillati</taxon>
        <taxon>Bacillota</taxon>
        <taxon>Clostridia</taxon>
        <taxon>Thermoanaerobacterales</taxon>
        <taxon>Thermoanaerobacteraceae</taxon>
        <taxon>Thermoanaerobacter</taxon>
    </lineage>
</organism>
<dbReference type="EMBL" id="JAURUP010000017">
    <property type="protein sequence ID" value="MDP9751191.1"/>
    <property type="molecule type" value="Genomic_DNA"/>
</dbReference>
<dbReference type="Proteomes" id="UP001223886">
    <property type="component" value="Unassembled WGS sequence"/>
</dbReference>
<evidence type="ECO:0000313" key="2">
    <source>
        <dbReference type="Proteomes" id="UP001223886"/>
    </source>
</evidence>
<protein>
    <submittedName>
        <fullName evidence="1">Uncharacterized protein</fullName>
    </submittedName>
</protein>
<comment type="caution">
    <text evidence="1">The sequence shown here is derived from an EMBL/GenBank/DDBJ whole genome shotgun (WGS) entry which is preliminary data.</text>
</comment>
<keyword evidence="2" id="KW-1185">Reference proteome</keyword>
<dbReference type="RefSeq" id="WP_154653790.1">
    <property type="nucleotide sequence ID" value="NZ_JAURUP010000017.1"/>
</dbReference>
<reference evidence="1 2" key="1">
    <citation type="submission" date="2023-07" db="EMBL/GenBank/DDBJ databases">
        <title>Genomic Encyclopedia of Type Strains, Phase IV (KMG-IV): sequencing the most valuable type-strain genomes for metagenomic binning, comparative biology and taxonomic classification.</title>
        <authorList>
            <person name="Goeker M."/>
        </authorList>
    </citation>
    <scope>NUCLEOTIDE SEQUENCE [LARGE SCALE GENOMIC DNA]</scope>
    <source>
        <strain evidence="1 2">DSM 25963</strain>
    </source>
</reference>
<sequence length="48" mass="5692">MKEHSEKGEEVLYFASSPFYVIPWRKAVKNIAIPRRKQIRPSNKMMAK</sequence>
<evidence type="ECO:0000313" key="1">
    <source>
        <dbReference type="EMBL" id="MDP9751191.1"/>
    </source>
</evidence>
<proteinExistence type="predicted"/>
<gene>
    <name evidence="1" type="ORF">J2S24_001692</name>
</gene>